<dbReference type="KEGG" id="kdj:28968980"/>
<feature type="domain" description="Rhodanese" evidence="3">
    <location>
        <begin position="71"/>
        <end position="165"/>
    </location>
</feature>
<accession>A0AAJ8MI61</accession>
<dbReference type="EMBL" id="CP144535">
    <property type="protein sequence ID" value="WWC62674.1"/>
    <property type="molecule type" value="Genomic_DNA"/>
</dbReference>
<dbReference type="PANTHER" id="PTHR11364">
    <property type="entry name" value="THIOSULFATE SULFERTANSFERASE"/>
    <property type="match status" value="1"/>
</dbReference>
<dbReference type="Proteomes" id="UP000078595">
    <property type="component" value="Chromosome 6"/>
</dbReference>
<feature type="domain" description="Rhodanese" evidence="3">
    <location>
        <begin position="204"/>
        <end position="338"/>
    </location>
</feature>
<dbReference type="PANTHER" id="PTHR11364:SF27">
    <property type="entry name" value="SULFURTRANSFERASE"/>
    <property type="match status" value="1"/>
</dbReference>
<dbReference type="GeneID" id="28968980"/>
<evidence type="ECO:0000256" key="2">
    <source>
        <dbReference type="ARBA" id="ARBA00022737"/>
    </source>
</evidence>
<dbReference type="CDD" id="cd01448">
    <property type="entry name" value="TST_Repeat_1"/>
    <property type="match status" value="1"/>
</dbReference>
<keyword evidence="1" id="KW-0808">Transferase</keyword>
<dbReference type="InterPro" id="IPR045078">
    <property type="entry name" value="TST/MPST-like"/>
</dbReference>
<evidence type="ECO:0000313" key="5">
    <source>
        <dbReference type="Proteomes" id="UP000078595"/>
    </source>
</evidence>
<organism evidence="4 5">
    <name type="scientific">Kwoniella dejecticola CBS 10117</name>
    <dbReference type="NCBI Taxonomy" id="1296121"/>
    <lineage>
        <taxon>Eukaryota</taxon>
        <taxon>Fungi</taxon>
        <taxon>Dikarya</taxon>
        <taxon>Basidiomycota</taxon>
        <taxon>Agaricomycotina</taxon>
        <taxon>Tremellomycetes</taxon>
        <taxon>Tremellales</taxon>
        <taxon>Cryptococcaceae</taxon>
        <taxon>Kwoniella</taxon>
    </lineage>
</organism>
<dbReference type="GO" id="GO:0004792">
    <property type="term" value="F:thiosulfate-cyanide sulfurtransferase activity"/>
    <property type="evidence" value="ECO:0007669"/>
    <property type="project" value="TreeGrafter"/>
</dbReference>
<dbReference type="SMART" id="SM00450">
    <property type="entry name" value="RHOD"/>
    <property type="match status" value="2"/>
</dbReference>
<dbReference type="PROSITE" id="PS50206">
    <property type="entry name" value="RHODANESE_3"/>
    <property type="match status" value="2"/>
</dbReference>
<dbReference type="Gene3D" id="3.40.250.10">
    <property type="entry name" value="Rhodanese-like domain"/>
    <property type="match status" value="2"/>
</dbReference>
<dbReference type="InterPro" id="IPR001763">
    <property type="entry name" value="Rhodanese-like_dom"/>
</dbReference>
<dbReference type="Pfam" id="PF00581">
    <property type="entry name" value="Rhodanese"/>
    <property type="match status" value="1"/>
</dbReference>
<gene>
    <name evidence="4" type="ORF">I303_105271</name>
</gene>
<proteinExistence type="predicted"/>
<evidence type="ECO:0000313" key="4">
    <source>
        <dbReference type="EMBL" id="WWC62674.1"/>
    </source>
</evidence>
<protein>
    <recommendedName>
        <fullName evidence="3">Rhodanese domain-containing protein</fullName>
    </recommendedName>
</protein>
<dbReference type="RefSeq" id="XP_018262265.2">
    <property type="nucleotide sequence ID" value="XM_018408574.2"/>
</dbReference>
<reference evidence="4" key="1">
    <citation type="submission" date="2013-07" db="EMBL/GenBank/DDBJ databases">
        <authorList>
            <consortium name="The Broad Institute Genome Sequencing Platform"/>
            <person name="Cuomo C."/>
            <person name="Litvintseva A."/>
            <person name="Chen Y."/>
            <person name="Heitman J."/>
            <person name="Sun S."/>
            <person name="Springer D."/>
            <person name="Dromer F."/>
            <person name="Young S.K."/>
            <person name="Zeng Q."/>
            <person name="Gargeya S."/>
            <person name="Fitzgerald M."/>
            <person name="Abouelleil A."/>
            <person name="Alvarado L."/>
            <person name="Berlin A.M."/>
            <person name="Chapman S.B."/>
            <person name="Dewar J."/>
            <person name="Goldberg J."/>
            <person name="Griggs A."/>
            <person name="Gujja S."/>
            <person name="Hansen M."/>
            <person name="Howarth C."/>
            <person name="Imamovic A."/>
            <person name="Larimer J."/>
            <person name="McCowan C."/>
            <person name="Murphy C."/>
            <person name="Pearson M."/>
            <person name="Priest M."/>
            <person name="Roberts A."/>
            <person name="Saif S."/>
            <person name="Shea T."/>
            <person name="Sykes S."/>
            <person name="Wortman J."/>
            <person name="Nusbaum C."/>
            <person name="Birren B."/>
        </authorList>
    </citation>
    <scope>NUCLEOTIDE SEQUENCE</scope>
    <source>
        <strain evidence="4">CBS 10117</strain>
    </source>
</reference>
<reference evidence="4" key="2">
    <citation type="submission" date="2024-02" db="EMBL/GenBank/DDBJ databases">
        <title>Comparative genomics of Cryptococcus and Kwoniella reveals pathogenesis evolution and contrasting modes of karyotype evolution via chromosome fusion or intercentromeric recombination.</title>
        <authorList>
            <person name="Coelho M.A."/>
            <person name="David-Palma M."/>
            <person name="Shea T."/>
            <person name="Bowers K."/>
            <person name="McGinley-Smith S."/>
            <person name="Mohammad A.W."/>
            <person name="Gnirke A."/>
            <person name="Yurkov A.M."/>
            <person name="Nowrousian M."/>
            <person name="Sun S."/>
            <person name="Cuomo C.A."/>
            <person name="Heitman J."/>
        </authorList>
    </citation>
    <scope>NUCLEOTIDE SEQUENCE</scope>
    <source>
        <strain evidence="4">CBS 10117</strain>
    </source>
</reference>
<dbReference type="AlphaFoldDB" id="A0AAJ8MI61"/>
<keyword evidence="5" id="KW-1185">Reference proteome</keyword>
<evidence type="ECO:0000256" key="1">
    <source>
        <dbReference type="ARBA" id="ARBA00022679"/>
    </source>
</evidence>
<keyword evidence="2" id="KW-0677">Repeat</keyword>
<sequence length="342" mass="38112">MRFPAMTKMALASSNISRRGLRSSAIARVPLLISPKEYQDLPKRTTLPLDVSWHMPNSNRSAVAEFLSGPRLPGAKRFDLDEVAELDIDKNPLSLTHMLPKPERFAEECRKLGIRNDEHVILYDTIGIFSSPRALYTFKAFGHENVSVLDGGLTRWIEEGYETENGDVKPTLRESQYKVPESWKKDWVRSYEQIVSNSELSTADPVSEVVLDHRPLPRFTGEAPEPRPGLSSGHIPNSLPLPFPNYLNAANDKIPYSSYKSIDELKKVFAAAVGGEEELTKLIVNQKGVVLSCGSGMTAAIGWLANELIKQNEGKGLRTSLYDESWTGYALRKESKIVKGKA</sequence>
<name>A0AAJ8MI61_9TREE</name>
<dbReference type="GO" id="GO:0005739">
    <property type="term" value="C:mitochondrion"/>
    <property type="evidence" value="ECO:0007669"/>
    <property type="project" value="TreeGrafter"/>
</dbReference>
<dbReference type="SUPFAM" id="SSF52821">
    <property type="entry name" value="Rhodanese/Cell cycle control phosphatase"/>
    <property type="match status" value="2"/>
</dbReference>
<evidence type="ECO:0000259" key="3">
    <source>
        <dbReference type="PROSITE" id="PS50206"/>
    </source>
</evidence>
<dbReference type="InterPro" id="IPR036873">
    <property type="entry name" value="Rhodanese-like_dom_sf"/>
</dbReference>